<organism evidence="2 3">
    <name type="scientific">Aulographum hederae CBS 113979</name>
    <dbReference type="NCBI Taxonomy" id="1176131"/>
    <lineage>
        <taxon>Eukaryota</taxon>
        <taxon>Fungi</taxon>
        <taxon>Dikarya</taxon>
        <taxon>Ascomycota</taxon>
        <taxon>Pezizomycotina</taxon>
        <taxon>Dothideomycetes</taxon>
        <taxon>Pleosporomycetidae</taxon>
        <taxon>Aulographales</taxon>
        <taxon>Aulographaceae</taxon>
    </lineage>
</organism>
<evidence type="ECO:0000313" key="3">
    <source>
        <dbReference type="Proteomes" id="UP000800041"/>
    </source>
</evidence>
<sequence length="415" mass="45972">MQSTQVLLKGLTSKIHPQLPLSRRESLQLLASLTTSFQHQLANEFGPIPPKRPPPACRNSSSQEQSPLRMTSQSSAALHIDNLLANPLLAKQPGHLTTDPKAEIHAKLSDNPVMWFEDQFVRGAATQATLKMFVRLLSERYYYTGSRLDTTNLDGGRLALQWFDSIGVSAPQACMELDEHPSPSFTHRLTKILVAEGRLDVLSHWLGMGEESFQDPQARFLWKGAILNTMMVLQIKNEEVEVALKTFLAHVSELGHSRHARAAGLTIVRHFAHHSTSGIPTTLYDDLIASAPVWNKSTNGTKFIKAVLALHHPNGAQTGPGSSLMIHSIDDPLKLRSSKAKYNIFKIQFYIDLANELLAQNKHQEATTVMEVIRVAFAKELSLEVNAKHVGPEENNCPSEDELANVRLLEALSLG</sequence>
<dbReference type="AlphaFoldDB" id="A0A6G1GN66"/>
<feature type="compositionally biased region" description="Polar residues" evidence="1">
    <location>
        <begin position="58"/>
        <end position="72"/>
    </location>
</feature>
<reference evidence="2" key="1">
    <citation type="journal article" date="2020" name="Stud. Mycol.">
        <title>101 Dothideomycetes genomes: a test case for predicting lifestyles and emergence of pathogens.</title>
        <authorList>
            <person name="Haridas S."/>
            <person name="Albert R."/>
            <person name="Binder M."/>
            <person name="Bloem J."/>
            <person name="Labutti K."/>
            <person name="Salamov A."/>
            <person name="Andreopoulos B."/>
            <person name="Baker S."/>
            <person name="Barry K."/>
            <person name="Bills G."/>
            <person name="Bluhm B."/>
            <person name="Cannon C."/>
            <person name="Castanera R."/>
            <person name="Culley D."/>
            <person name="Daum C."/>
            <person name="Ezra D."/>
            <person name="Gonzalez J."/>
            <person name="Henrissat B."/>
            <person name="Kuo A."/>
            <person name="Liang C."/>
            <person name="Lipzen A."/>
            <person name="Lutzoni F."/>
            <person name="Magnuson J."/>
            <person name="Mondo S."/>
            <person name="Nolan M."/>
            <person name="Ohm R."/>
            <person name="Pangilinan J."/>
            <person name="Park H.-J."/>
            <person name="Ramirez L."/>
            <person name="Alfaro M."/>
            <person name="Sun H."/>
            <person name="Tritt A."/>
            <person name="Yoshinaga Y."/>
            <person name="Zwiers L.-H."/>
            <person name="Turgeon B."/>
            <person name="Goodwin S."/>
            <person name="Spatafora J."/>
            <person name="Crous P."/>
            <person name="Grigoriev I."/>
        </authorList>
    </citation>
    <scope>NUCLEOTIDE SEQUENCE</scope>
    <source>
        <strain evidence="2">CBS 113979</strain>
    </source>
</reference>
<feature type="region of interest" description="Disordered" evidence="1">
    <location>
        <begin position="43"/>
        <end position="72"/>
    </location>
</feature>
<evidence type="ECO:0000313" key="2">
    <source>
        <dbReference type="EMBL" id="KAF1982260.1"/>
    </source>
</evidence>
<protein>
    <submittedName>
        <fullName evidence="2">Uncharacterized protein</fullName>
    </submittedName>
</protein>
<proteinExistence type="predicted"/>
<dbReference type="OrthoDB" id="5424391at2759"/>
<dbReference type="EMBL" id="ML977186">
    <property type="protein sequence ID" value="KAF1982260.1"/>
    <property type="molecule type" value="Genomic_DNA"/>
</dbReference>
<name>A0A6G1GN66_9PEZI</name>
<accession>A0A6G1GN66</accession>
<evidence type="ECO:0000256" key="1">
    <source>
        <dbReference type="SAM" id="MobiDB-lite"/>
    </source>
</evidence>
<keyword evidence="3" id="KW-1185">Reference proteome</keyword>
<gene>
    <name evidence="2" type="ORF">K402DRAFT_424697</name>
</gene>
<dbReference type="Proteomes" id="UP000800041">
    <property type="component" value="Unassembled WGS sequence"/>
</dbReference>
<feature type="compositionally biased region" description="Pro residues" evidence="1">
    <location>
        <begin position="47"/>
        <end position="56"/>
    </location>
</feature>